<dbReference type="PANTHER" id="PTHR12001">
    <property type="entry name" value="GERANYLGERANYL PYROPHOSPHATE SYNTHASE"/>
    <property type="match status" value="1"/>
</dbReference>
<dbReference type="GO" id="GO:1990234">
    <property type="term" value="C:transferase complex"/>
    <property type="evidence" value="ECO:0007669"/>
    <property type="project" value="TreeGrafter"/>
</dbReference>
<dbReference type="PANTHER" id="PTHR12001:SF69">
    <property type="entry name" value="ALL TRANS-POLYPRENYL-DIPHOSPHATE SYNTHASE PDSS1"/>
    <property type="match status" value="1"/>
</dbReference>
<evidence type="ECO:0000256" key="4">
    <source>
        <dbReference type="ARBA" id="ARBA00022723"/>
    </source>
</evidence>
<reference evidence="8" key="1">
    <citation type="submission" date="2022-11" db="UniProtKB">
        <authorList>
            <consortium name="WormBaseParasite"/>
        </authorList>
    </citation>
    <scope>IDENTIFICATION</scope>
</reference>
<evidence type="ECO:0000256" key="1">
    <source>
        <dbReference type="ARBA" id="ARBA00001946"/>
    </source>
</evidence>
<comment type="similarity">
    <text evidence="2">Belongs to the FPP/GGPP synthase family.</text>
</comment>
<dbReference type="Gene3D" id="1.10.600.10">
    <property type="entry name" value="Farnesyl Diphosphate Synthase"/>
    <property type="match status" value="1"/>
</dbReference>
<dbReference type="GO" id="GO:0008299">
    <property type="term" value="P:isoprenoid biosynthetic process"/>
    <property type="evidence" value="ECO:0007669"/>
    <property type="project" value="UniProtKB-KW"/>
</dbReference>
<dbReference type="GO" id="GO:0046872">
    <property type="term" value="F:metal ion binding"/>
    <property type="evidence" value="ECO:0007669"/>
    <property type="project" value="UniProtKB-KW"/>
</dbReference>
<keyword evidence="3" id="KW-0808">Transferase</keyword>
<dbReference type="SUPFAM" id="SSF48576">
    <property type="entry name" value="Terpenoid synthases"/>
    <property type="match status" value="1"/>
</dbReference>
<comment type="cofactor">
    <cofactor evidence="1">
        <name>Mg(2+)</name>
        <dbReference type="ChEBI" id="CHEBI:18420"/>
    </cofactor>
</comment>
<keyword evidence="5" id="KW-0460">Magnesium</keyword>
<dbReference type="GO" id="GO:0006744">
    <property type="term" value="P:ubiquinone biosynthetic process"/>
    <property type="evidence" value="ECO:0007669"/>
    <property type="project" value="TreeGrafter"/>
</dbReference>
<sequence length="96" mass="10834">MHMNMDDILALPTCPVLYAAHDYPELNQLINRRFKKDGDVEKALKIVIGSRGLEQTKELAKEHCYAAASLAEKLPSKDSSRDCLIDYTLAQLSRDK</sequence>
<dbReference type="GO" id="GO:0004659">
    <property type="term" value="F:prenyltransferase activity"/>
    <property type="evidence" value="ECO:0007669"/>
    <property type="project" value="TreeGrafter"/>
</dbReference>
<dbReference type="AlphaFoldDB" id="A0A914Q7J6"/>
<accession>A0A914Q7J6</accession>
<keyword evidence="7" id="KW-1185">Reference proteome</keyword>
<dbReference type="Proteomes" id="UP000887578">
    <property type="component" value="Unplaced"/>
</dbReference>
<dbReference type="WBParaSite" id="PDA_v2.g27403.t1">
    <property type="protein sequence ID" value="PDA_v2.g27403.t1"/>
    <property type="gene ID" value="PDA_v2.g27403"/>
</dbReference>
<evidence type="ECO:0000313" key="8">
    <source>
        <dbReference type="WBParaSite" id="PDA_v2.g27403.t1"/>
    </source>
</evidence>
<proteinExistence type="inferred from homology"/>
<organism evidence="7 8">
    <name type="scientific">Panagrolaimus davidi</name>
    <dbReference type="NCBI Taxonomy" id="227884"/>
    <lineage>
        <taxon>Eukaryota</taxon>
        <taxon>Metazoa</taxon>
        <taxon>Ecdysozoa</taxon>
        <taxon>Nematoda</taxon>
        <taxon>Chromadorea</taxon>
        <taxon>Rhabditida</taxon>
        <taxon>Tylenchina</taxon>
        <taxon>Panagrolaimomorpha</taxon>
        <taxon>Panagrolaimoidea</taxon>
        <taxon>Panagrolaimidae</taxon>
        <taxon>Panagrolaimus</taxon>
    </lineage>
</organism>
<keyword evidence="6" id="KW-0414">Isoprene biosynthesis</keyword>
<evidence type="ECO:0000256" key="2">
    <source>
        <dbReference type="ARBA" id="ARBA00006706"/>
    </source>
</evidence>
<dbReference type="InterPro" id="IPR008949">
    <property type="entry name" value="Isoprenoid_synthase_dom_sf"/>
</dbReference>
<keyword evidence="4" id="KW-0479">Metal-binding</keyword>
<protein>
    <submittedName>
        <fullName evidence="8">Uncharacterized protein</fullName>
    </submittedName>
</protein>
<evidence type="ECO:0000256" key="6">
    <source>
        <dbReference type="ARBA" id="ARBA00023229"/>
    </source>
</evidence>
<evidence type="ECO:0000256" key="3">
    <source>
        <dbReference type="ARBA" id="ARBA00022679"/>
    </source>
</evidence>
<evidence type="ECO:0000256" key="5">
    <source>
        <dbReference type="ARBA" id="ARBA00022842"/>
    </source>
</evidence>
<name>A0A914Q7J6_9BILA</name>
<evidence type="ECO:0000313" key="7">
    <source>
        <dbReference type="Proteomes" id="UP000887578"/>
    </source>
</evidence>